<accession>A0ABN8GZU0</accession>
<protein>
    <recommendedName>
        <fullName evidence="3">50S ribosomal protein L11 methyltransferase</fullName>
    </recommendedName>
</protein>
<dbReference type="EMBL" id="CAKMMF010000027">
    <property type="protein sequence ID" value="CAH1216801.1"/>
    <property type="molecule type" value="Genomic_DNA"/>
</dbReference>
<comment type="caution">
    <text evidence="1">The sequence shown here is derived from an EMBL/GenBank/DDBJ whole genome shotgun (WGS) entry which is preliminary data.</text>
</comment>
<keyword evidence="2" id="KW-1185">Reference proteome</keyword>
<dbReference type="RefSeq" id="WP_236344528.1">
    <property type="nucleotide sequence ID" value="NZ_CAKMMF010000027.1"/>
</dbReference>
<evidence type="ECO:0008006" key="3">
    <source>
        <dbReference type="Google" id="ProtNLM"/>
    </source>
</evidence>
<evidence type="ECO:0000313" key="2">
    <source>
        <dbReference type="Proteomes" id="UP000838686"/>
    </source>
</evidence>
<reference evidence="1" key="1">
    <citation type="submission" date="2022-01" db="EMBL/GenBank/DDBJ databases">
        <authorList>
            <person name="Criscuolo A."/>
        </authorList>
    </citation>
    <scope>NUCLEOTIDE SEQUENCE</scope>
    <source>
        <strain evidence="1">CIP111893</strain>
    </source>
</reference>
<proteinExistence type="predicted"/>
<evidence type="ECO:0000313" key="1">
    <source>
        <dbReference type="EMBL" id="CAH1216801.1"/>
    </source>
</evidence>
<dbReference type="Proteomes" id="UP000838686">
    <property type="component" value="Unassembled WGS sequence"/>
</dbReference>
<sequence length="134" mass="14461">MSKDTALLFQFADTASASSAAETLQELGYEAINNEVQKVHVHLQNGDLTSALEIVQAYGGSLIGQSAIHEAGDAMMVDEAYGLDAIPIPAHIVNEDWIAQEENTLHNHNDDAPGQEDFLPDNGTYSYFSGDVHT</sequence>
<name>A0ABN8GZU0_9BACL</name>
<gene>
    <name evidence="1" type="ORF">PAECIP111893_04176</name>
</gene>
<organism evidence="1 2">
    <name type="scientific">Paenibacillus plantiphilus</name>
    <dbReference type="NCBI Taxonomy" id="2905650"/>
    <lineage>
        <taxon>Bacteria</taxon>
        <taxon>Bacillati</taxon>
        <taxon>Bacillota</taxon>
        <taxon>Bacilli</taxon>
        <taxon>Bacillales</taxon>
        <taxon>Paenibacillaceae</taxon>
        <taxon>Paenibacillus</taxon>
    </lineage>
</organism>